<dbReference type="AlphaFoldDB" id="A0A7Z2JIT0"/>
<keyword evidence="1" id="KW-1133">Transmembrane helix</keyword>
<organism evidence="2 3">
    <name type="scientific">Paraburkholderia acidisoli</name>
    <dbReference type="NCBI Taxonomy" id="2571748"/>
    <lineage>
        <taxon>Bacteria</taxon>
        <taxon>Pseudomonadati</taxon>
        <taxon>Pseudomonadota</taxon>
        <taxon>Betaproteobacteria</taxon>
        <taxon>Burkholderiales</taxon>
        <taxon>Burkholderiaceae</taxon>
        <taxon>Paraburkholderia</taxon>
    </lineage>
</organism>
<accession>A0A7Z2JIT0</accession>
<feature type="transmembrane region" description="Helical" evidence="1">
    <location>
        <begin position="36"/>
        <end position="57"/>
    </location>
</feature>
<dbReference type="OrthoDB" id="9107787at2"/>
<sequence>MSQRRTASRPFACVLISLLLASTSLLQGCATTAQNIALGLGIGTVGTVSALGCLLTCQLNDPRW</sequence>
<evidence type="ECO:0000313" key="2">
    <source>
        <dbReference type="EMBL" id="QGZ65483.1"/>
    </source>
</evidence>
<gene>
    <name evidence="2" type="ORF">FAZ98_27415</name>
</gene>
<dbReference type="RefSeq" id="WP_158955956.1">
    <property type="nucleotide sequence ID" value="NZ_CP046915.1"/>
</dbReference>
<dbReference type="EMBL" id="CP046915">
    <property type="protein sequence ID" value="QGZ65483.1"/>
    <property type="molecule type" value="Genomic_DNA"/>
</dbReference>
<name>A0A7Z2JIT0_9BURK</name>
<keyword evidence="1" id="KW-0472">Membrane</keyword>
<dbReference type="Proteomes" id="UP000433577">
    <property type="component" value="Chromosome 3"/>
</dbReference>
<keyword evidence="3" id="KW-1185">Reference proteome</keyword>
<evidence type="ECO:0000256" key="1">
    <source>
        <dbReference type="SAM" id="Phobius"/>
    </source>
</evidence>
<dbReference type="PROSITE" id="PS51257">
    <property type="entry name" value="PROKAR_LIPOPROTEIN"/>
    <property type="match status" value="1"/>
</dbReference>
<dbReference type="KEGG" id="pacs:FAZ98_27415"/>
<proteinExistence type="predicted"/>
<evidence type="ECO:0000313" key="3">
    <source>
        <dbReference type="Proteomes" id="UP000433577"/>
    </source>
</evidence>
<keyword evidence="1" id="KW-0812">Transmembrane</keyword>
<protein>
    <recommendedName>
        <fullName evidence="4">Lipoprotein</fullName>
    </recommendedName>
</protein>
<reference evidence="2 3" key="1">
    <citation type="submission" date="2019-12" db="EMBL/GenBank/DDBJ databases">
        <title>Paraburkholderia acidiphila 7Q-K02 sp. nov and Paraburkholderia acidisoli DHF22 sp. nov., two strains isolated from forest soil.</title>
        <authorList>
            <person name="Gao Z."/>
            <person name="Qiu L."/>
        </authorList>
    </citation>
    <scope>NUCLEOTIDE SEQUENCE [LARGE SCALE GENOMIC DNA]</scope>
    <source>
        <strain evidence="2 3">DHF22</strain>
    </source>
</reference>
<evidence type="ECO:0008006" key="4">
    <source>
        <dbReference type="Google" id="ProtNLM"/>
    </source>
</evidence>